<proteinExistence type="predicted"/>
<protein>
    <submittedName>
        <fullName evidence="7">Prolyl 4-hydroxylase alpha</fullName>
    </submittedName>
</protein>
<dbReference type="EMBL" id="NRDI02000018">
    <property type="protein sequence ID" value="KAI1510108.1"/>
    <property type="molecule type" value="Genomic_DNA"/>
</dbReference>
<dbReference type="GO" id="GO:0004656">
    <property type="term" value="F:procollagen-proline 4-dioxygenase activity"/>
    <property type="evidence" value="ECO:0007669"/>
    <property type="project" value="TreeGrafter"/>
</dbReference>
<dbReference type="GO" id="GO:0031418">
    <property type="term" value="F:L-ascorbic acid binding"/>
    <property type="evidence" value="ECO:0007669"/>
    <property type="project" value="InterPro"/>
</dbReference>
<dbReference type="GO" id="GO:0005506">
    <property type="term" value="F:iron ion binding"/>
    <property type="evidence" value="ECO:0007669"/>
    <property type="project" value="InterPro"/>
</dbReference>
<evidence type="ECO:0000256" key="1">
    <source>
        <dbReference type="ARBA" id="ARBA00001961"/>
    </source>
</evidence>
<feature type="domain" description="Prolyl 4-hydroxylase alpha subunit" evidence="6">
    <location>
        <begin position="1"/>
        <end position="198"/>
    </location>
</feature>
<reference evidence="8" key="2">
    <citation type="submission" date="2021-05" db="EMBL/GenBank/DDBJ databases">
        <authorList>
            <person name="Moolhuijzen P.M."/>
            <person name="Moffat C.S."/>
        </authorList>
    </citation>
    <scope>NUCLEOTIDE SEQUENCE</scope>
    <source>
        <strain evidence="8">86-124</strain>
    </source>
</reference>
<evidence type="ECO:0000259" key="6">
    <source>
        <dbReference type="SMART" id="SM00702"/>
    </source>
</evidence>
<dbReference type="EMBL" id="NQIK02000005">
    <property type="protein sequence ID" value="KAF7570230.1"/>
    <property type="molecule type" value="Genomic_DNA"/>
</dbReference>
<dbReference type="Proteomes" id="UP000245464">
    <property type="component" value="Chromosome 5"/>
</dbReference>
<keyword evidence="10" id="KW-1185">Reference proteome</keyword>
<keyword evidence="5" id="KW-0408">Iron</keyword>
<dbReference type="PANTHER" id="PTHR10869">
    <property type="entry name" value="PROLYL 4-HYDROXYLASE ALPHA SUBUNIT"/>
    <property type="match status" value="1"/>
</dbReference>
<evidence type="ECO:0000313" key="8">
    <source>
        <dbReference type="EMBL" id="KAI1510108.1"/>
    </source>
</evidence>
<comment type="cofactor">
    <cofactor evidence="1">
        <name>L-ascorbate</name>
        <dbReference type="ChEBI" id="CHEBI:38290"/>
    </cofactor>
</comment>
<dbReference type="Proteomes" id="UP000249757">
    <property type="component" value="Unassembled WGS sequence"/>
</dbReference>
<sequence length="198" mass="22401">MIHLEGFISPSERAHLLSLGEGAYNRSQVYTGTKDDIISDYRTSDTAVLPNNDTIVQRIISRASSLQGFTPLENHEKLQLTRYKAGQQFKEHWDHFQDEDIPANETQRVTTIFAILEASCEECGTRFPRISVDWSQEDQRWCCFIDCNDTTGITIKPIPGNALFWKNLNVTGDGDHRTLHAGLPPLNGTKTGLNIWTH</sequence>
<dbReference type="Pfam" id="PF13640">
    <property type="entry name" value="2OG-FeII_Oxy_3"/>
    <property type="match status" value="1"/>
</dbReference>
<keyword evidence="3" id="KW-0223">Dioxygenase</keyword>
<dbReference type="InterPro" id="IPR045054">
    <property type="entry name" value="P4HA-like"/>
</dbReference>
<comment type="caution">
    <text evidence="7">The sequence shown here is derived from an EMBL/GenBank/DDBJ whole genome shotgun (WGS) entry which is preliminary data.</text>
</comment>
<reference evidence="7 9" key="1">
    <citation type="journal article" date="2018" name="BMC Genomics">
        <title>Comparative genomics of the wheat fungal pathogen Pyrenophora tritici-repentis reveals chromosomal variations and genome plasticity.</title>
        <authorList>
            <person name="Moolhuijzen P."/>
            <person name="See P.T."/>
            <person name="Hane J.K."/>
            <person name="Shi G."/>
            <person name="Liu Z."/>
            <person name="Oliver R.P."/>
            <person name="Moffat C.S."/>
        </authorList>
    </citation>
    <scope>NUCLEOTIDE SEQUENCE [LARGE SCALE GENOMIC DNA]</scope>
    <source>
        <strain evidence="7">M4</strain>
    </source>
</reference>
<evidence type="ECO:0000313" key="10">
    <source>
        <dbReference type="Proteomes" id="UP000249757"/>
    </source>
</evidence>
<reference evidence="8" key="3">
    <citation type="journal article" date="2022" name="bioRxiv">
        <title>A global pangenome for the wheat fungal pathogen Pyrenophora tritici-repentis and prediction of effector protein structural homology.</title>
        <authorList>
            <person name="Moolhuijzen P."/>
            <person name="See P.T."/>
            <person name="Shi G."/>
            <person name="Powell H.R."/>
            <person name="Cockram J."/>
            <person name="Jorgensen L.N."/>
            <person name="Benslimane H."/>
            <person name="Strelkov S.E."/>
            <person name="Turner J."/>
            <person name="Liu Z."/>
            <person name="Moffat C.S."/>
        </authorList>
    </citation>
    <scope>NUCLEOTIDE SEQUENCE</scope>
    <source>
        <strain evidence="8">86-124</strain>
    </source>
</reference>
<accession>A0A2W1D9M4</accession>
<evidence type="ECO:0000256" key="5">
    <source>
        <dbReference type="ARBA" id="ARBA00023004"/>
    </source>
</evidence>
<dbReference type="AlphaFoldDB" id="A0A2W1D9M4"/>
<dbReference type="InterPro" id="IPR044862">
    <property type="entry name" value="Pro_4_hyd_alph_FE2OG_OXY"/>
</dbReference>
<evidence type="ECO:0000313" key="9">
    <source>
        <dbReference type="Proteomes" id="UP000245464"/>
    </source>
</evidence>
<evidence type="ECO:0000313" key="7">
    <source>
        <dbReference type="EMBL" id="KAF7570230.1"/>
    </source>
</evidence>
<dbReference type="Gene3D" id="2.60.120.620">
    <property type="entry name" value="q2cbj1_9rhob like domain"/>
    <property type="match status" value="1"/>
</dbReference>
<dbReference type="OrthoDB" id="420380at2759"/>
<dbReference type="SMART" id="SM00702">
    <property type="entry name" value="P4Hc"/>
    <property type="match status" value="1"/>
</dbReference>
<dbReference type="OMA" id="GHPGVWH"/>
<evidence type="ECO:0000256" key="4">
    <source>
        <dbReference type="ARBA" id="ARBA00023002"/>
    </source>
</evidence>
<gene>
    <name evidence="8" type="ORF">Ptr86124_011146</name>
    <name evidence="7" type="ORF">PtrM4_102320</name>
</gene>
<dbReference type="GO" id="GO:0005783">
    <property type="term" value="C:endoplasmic reticulum"/>
    <property type="evidence" value="ECO:0007669"/>
    <property type="project" value="TreeGrafter"/>
</dbReference>
<dbReference type="InterPro" id="IPR006620">
    <property type="entry name" value="Pro_4_hyd_alph"/>
</dbReference>
<evidence type="ECO:0000256" key="3">
    <source>
        <dbReference type="ARBA" id="ARBA00022964"/>
    </source>
</evidence>
<reference evidence="10" key="4">
    <citation type="journal article" date="2022" name="Microb. Genom.">
        <title>A global pangenome for the wheat fungal pathogen Pyrenophora tritici-repentis and prediction of effector protein structural homology.</title>
        <authorList>
            <person name="Moolhuijzen P.M."/>
            <person name="See P.T."/>
            <person name="Shi G."/>
            <person name="Powell H.R."/>
            <person name="Cockram J."/>
            <person name="Jorgensen L.N."/>
            <person name="Benslimane H."/>
            <person name="Strelkov S.E."/>
            <person name="Turner J."/>
            <person name="Liu Z."/>
            <person name="Moffat C.S."/>
        </authorList>
    </citation>
    <scope>NUCLEOTIDE SEQUENCE [LARGE SCALE GENOMIC DNA]</scope>
</reference>
<organism evidence="7 9">
    <name type="scientific">Pyrenophora tritici-repentis</name>
    <dbReference type="NCBI Taxonomy" id="45151"/>
    <lineage>
        <taxon>Eukaryota</taxon>
        <taxon>Fungi</taxon>
        <taxon>Dikarya</taxon>
        <taxon>Ascomycota</taxon>
        <taxon>Pezizomycotina</taxon>
        <taxon>Dothideomycetes</taxon>
        <taxon>Pleosporomycetidae</taxon>
        <taxon>Pleosporales</taxon>
        <taxon>Pleosporineae</taxon>
        <taxon>Pleosporaceae</taxon>
        <taxon>Pyrenophora</taxon>
    </lineage>
</organism>
<evidence type="ECO:0000256" key="2">
    <source>
        <dbReference type="ARBA" id="ARBA00022723"/>
    </source>
</evidence>
<dbReference type="PANTHER" id="PTHR10869:SF242">
    <property type="entry name" value="PROLYL 4-HYDROXYLASE ALPHA SUBUNIT DOMAIN-CONTAINING PROTEIN"/>
    <property type="match status" value="1"/>
</dbReference>
<keyword evidence="4" id="KW-0560">Oxidoreductase</keyword>
<keyword evidence="2" id="KW-0479">Metal-binding</keyword>
<name>A0A2W1D9M4_9PLEO</name>